<dbReference type="GO" id="GO:0102264">
    <property type="term" value="F:tRNA-dihydrouridine20 synthase activity"/>
    <property type="evidence" value="ECO:0007669"/>
    <property type="project" value="UniProtKB-EC"/>
</dbReference>
<comment type="similarity">
    <text evidence="10">Belongs to the dus family.</text>
</comment>
<evidence type="ECO:0000256" key="8">
    <source>
        <dbReference type="ARBA" id="ARBA00023002"/>
    </source>
</evidence>
<sequence length="341" mass="38435">MLTTPISQRLHPLSVAPMMDRTDRHFRYFMRQITRKTLLYTEMITAQAILHGDRNKLLGFDPEEKPLSLQIGGDDPQLLAKCARIAEDMGYDEVNLNVGCPSNRVQNGHFGACLMSQPELVADCVAAMQAVVDIPVTVKHRIGIDQCDRYEDMVKFVTTVATAGCYRFTVHARKAWLNGLSPKDNRNIPPLRYDDVYRLKHEHPELWIEINGGIKTLDHAGNHLQQVDAVMIGRAAYDTPYIFALADRDIYAVDEALTRHQVVMAMLPYIARWTEQGTKLHSITRHMLQLFHGIPGSRAWKRHLTDHSCRPGAGPDTVTAALAQVPEIMSINTYITAPLSM</sequence>
<name>A0A947DIY6_9CYAN</name>
<evidence type="ECO:0000259" key="13">
    <source>
        <dbReference type="Pfam" id="PF01207"/>
    </source>
</evidence>
<evidence type="ECO:0000256" key="7">
    <source>
        <dbReference type="ARBA" id="ARBA00022884"/>
    </source>
</evidence>
<comment type="catalytic activity">
    <reaction evidence="9">
        <text>5,6-dihydrouridine(20a) in tRNA + NAD(+) = uridine(20a) in tRNA + NADH + H(+)</text>
        <dbReference type="Rhea" id="RHEA:53348"/>
        <dbReference type="Rhea" id="RHEA-COMP:13535"/>
        <dbReference type="Rhea" id="RHEA-COMP:13536"/>
        <dbReference type="ChEBI" id="CHEBI:15378"/>
        <dbReference type="ChEBI" id="CHEBI:57540"/>
        <dbReference type="ChEBI" id="CHEBI:57945"/>
        <dbReference type="ChEBI" id="CHEBI:65315"/>
        <dbReference type="ChEBI" id="CHEBI:74443"/>
    </reaction>
</comment>
<feature type="site" description="Interacts with tRNA" evidence="9">
    <location>
        <position position="186"/>
    </location>
</feature>
<dbReference type="PROSITE" id="PS01136">
    <property type="entry name" value="UPF0034"/>
    <property type="match status" value="1"/>
</dbReference>
<evidence type="ECO:0000313" key="14">
    <source>
        <dbReference type="EMBL" id="MBT9317144.1"/>
    </source>
</evidence>
<dbReference type="EMBL" id="JADOES010000039">
    <property type="protein sequence ID" value="MBT9317144.1"/>
    <property type="molecule type" value="Genomic_DNA"/>
</dbReference>
<comment type="catalytic activity">
    <reaction evidence="9">
        <text>5,6-dihydrouridine(20) in tRNA + NAD(+) = uridine(20) in tRNA + NADH + H(+)</text>
        <dbReference type="Rhea" id="RHEA:53340"/>
        <dbReference type="Rhea" id="RHEA-COMP:13533"/>
        <dbReference type="Rhea" id="RHEA-COMP:13534"/>
        <dbReference type="ChEBI" id="CHEBI:15378"/>
        <dbReference type="ChEBI" id="CHEBI:57540"/>
        <dbReference type="ChEBI" id="CHEBI:57945"/>
        <dbReference type="ChEBI" id="CHEBI:65315"/>
        <dbReference type="ChEBI" id="CHEBI:74443"/>
        <dbReference type="EC" id="1.3.1.91"/>
    </reaction>
</comment>
<feature type="domain" description="DUS-like FMN-binding" evidence="13">
    <location>
        <begin position="15"/>
        <end position="308"/>
    </location>
</feature>
<dbReference type="Pfam" id="PF01207">
    <property type="entry name" value="Dus"/>
    <property type="match status" value="1"/>
</dbReference>
<comment type="caution">
    <text evidence="9">Lacks conserved residue(s) required for the propagation of feature annotation.</text>
</comment>
<dbReference type="InterPro" id="IPR018517">
    <property type="entry name" value="tRNA_hU_synthase_CS"/>
</dbReference>
<keyword evidence="12" id="KW-0547">Nucleotide-binding</keyword>
<gene>
    <name evidence="14" type="primary">dusA</name>
    <name evidence="14" type="ORF">IXB50_17105</name>
</gene>
<reference evidence="14" key="1">
    <citation type="submission" date="2020-11" db="EMBL/GenBank/DDBJ databases">
        <authorList>
            <person name="Konstantinou D."/>
            <person name="Gkelis S."/>
            <person name="Popin R."/>
            <person name="Fewer D."/>
            <person name="Sivonen K."/>
        </authorList>
    </citation>
    <scope>NUCLEOTIDE SEQUENCE</scope>
    <source>
        <strain evidence="14">TAU-MAC 1115</strain>
    </source>
</reference>
<feature type="site" description="Interacts with tRNA" evidence="9">
    <location>
        <position position="97"/>
    </location>
</feature>
<dbReference type="PANTHER" id="PTHR42907">
    <property type="entry name" value="FMN-LINKED OXIDOREDUCTASES SUPERFAMILY PROTEIN"/>
    <property type="match status" value="1"/>
</dbReference>
<dbReference type="NCBIfam" id="NF008774">
    <property type="entry name" value="PRK11815.1"/>
    <property type="match status" value="1"/>
</dbReference>
<feature type="binding site" evidence="9 12">
    <location>
        <position position="171"/>
    </location>
    <ligand>
        <name>FMN</name>
        <dbReference type="ChEBI" id="CHEBI:58210"/>
    </ligand>
</feature>
<comment type="cofactor">
    <cofactor evidence="1 9 10 12">
        <name>FMN</name>
        <dbReference type="ChEBI" id="CHEBI:58210"/>
    </cofactor>
</comment>
<dbReference type="Proteomes" id="UP000717364">
    <property type="component" value="Unassembled WGS sequence"/>
</dbReference>
<feature type="active site" description="Proton donor" evidence="9 11">
    <location>
        <position position="100"/>
    </location>
</feature>
<evidence type="ECO:0000256" key="2">
    <source>
        <dbReference type="ARBA" id="ARBA00022555"/>
    </source>
</evidence>
<keyword evidence="5 9" id="KW-0819">tRNA processing</keyword>
<dbReference type="AlphaFoldDB" id="A0A947DIY6"/>
<feature type="binding site" evidence="9 12">
    <location>
        <begin position="17"/>
        <end position="19"/>
    </location>
    <ligand>
        <name>FMN</name>
        <dbReference type="ChEBI" id="CHEBI:58210"/>
    </ligand>
</feature>
<dbReference type="EC" id="1.3.1.91" evidence="9"/>
<dbReference type="InterPro" id="IPR004653">
    <property type="entry name" value="DusA"/>
</dbReference>
<evidence type="ECO:0000256" key="10">
    <source>
        <dbReference type="PIRNR" id="PIRNR006621"/>
    </source>
</evidence>
<comment type="caution">
    <text evidence="14">The sequence shown here is derived from an EMBL/GenBank/DDBJ whole genome shotgun (WGS) entry which is preliminary data.</text>
</comment>
<dbReference type="RefSeq" id="WP_215610212.1">
    <property type="nucleotide sequence ID" value="NZ_JADOES010000039.1"/>
</dbReference>
<dbReference type="PANTHER" id="PTHR42907:SF1">
    <property type="entry name" value="FMN-LINKED OXIDOREDUCTASES SUPERFAMILY PROTEIN"/>
    <property type="match status" value="1"/>
</dbReference>
<dbReference type="SUPFAM" id="SSF51395">
    <property type="entry name" value="FMN-linked oxidoreductases"/>
    <property type="match status" value="1"/>
</dbReference>
<keyword evidence="2 9" id="KW-0820">tRNA-binding</keyword>
<feature type="site" description="Interacts with tRNA; defines subfamily-specific binding signature" evidence="9">
    <location>
        <position position="183"/>
    </location>
</feature>
<feature type="binding site" evidence="9 12">
    <location>
        <position position="139"/>
    </location>
    <ligand>
        <name>FMN</name>
        <dbReference type="ChEBI" id="CHEBI:58210"/>
    </ligand>
</feature>
<evidence type="ECO:0000256" key="9">
    <source>
        <dbReference type="HAMAP-Rule" id="MF_02041"/>
    </source>
</evidence>
<evidence type="ECO:0000313" key="15">
    <source>
        <dbReference type="Proteomes" id="UP000717364"/>
    </source>
</evidence>
<dbReference type="InterPro" id="IPR013785">
    <property type="entry name" value="Aldolase_TIM"/>
</dbReference>
<dbReference type="Gene3D" id="3.20.20.70">
    <property type="entry name" value="Aldolase class I"/>
    <property type="match status" value="1"/>
</dbReference>
<accession>A0A947DIY6</accession>
<evidence type="ECO:0000256" key="11">
    <source>
        <dbReference type="PIRSR" id="PIRSR006621-1"/>
    </source>
</evidence>
<evidence type="ECO:0000256" key="5">
    <source>
        <dbReference type="ARBA" id="ARBA00022694"/>
    </source>
</evidence>
<evidence type="ECO:0000256" key="3">
    <source>
        <dbReference type="ARBA" id="ARBA00022630"/>
    </source>
</evidence>
<keyword evidence="8 9" id="KW-0560">Oxidoreductase</keyword>
<comment type="catalytic activity">
    <reaction evidence="9">
        <text>5,6-dihydrouridine(20) in tRNA + NADP(+) = uridine(20) in tRNA + NADPH + H(+)</text>
        <dbReference type="Rhea" id="RHEA:53336"/>
        <dbReference type="Rhea" id="RHEA-COMP:13533"/>
        <dbReference type="Rhea" id="RHEA-COMP:13534"/>
        <dbReference type="ChEBI" id="CHEBI:15378"/>
        <dbReference type="ChEBI" id="CHEBI:57783"/>
        <dbReference type="ChEBI" id="CHEBI:58349"/>
        <dbReference type="ChEBI" id="CHEBI:65315"/>
        <dbReference type="ChEBI" id="CHEBI:74443"/>
        <dbReference type="EC" id="1.3.1.91"/>
    </reaction>
</comment>
<feature type="binding site" evidence="9 12">
    <location>
        <begin position="233"/>
        <end position="234"/>
    </location>
    <ligand>
        <name>FMN</name>
        <dbReference type="ChEBI" id="CHEBI:58210"/>
    </ligand>
</feature>
<dbReference type="Gene3D" id="1.20.120.1460">
    <property type="match status" value="1"/>
</dbReference>
<evidence type="ECO:0000256" key="1">
    <source>
        <dbReference type="ARBA" id="ARBA00001917"/>
    </source>
</evidence>
<keyword evidence="6 9" id="KW-0521">NADP</keyword>
<dbReference type="NCBIfam" id="TIGR00742">
    <property type="entry name" value="yjbN"/>
    <property type="match status" value="1"/>
</dbReference>
<dbReference type="InterPro" id="IPR001269">
    <property type="entry name" value="DUS_fam"/>
</dbReference>
<proteinExistence type="inferred from homology"/>
<keyword evidence="7 9" id="KW-0694">RNA-binding</keyword>
<feature type="binding site" evidence="9 12">
    <location>
        <position position="70"/>
    </location>
    <ligand>
        <name>FMN</name>
        <dbReference type="ChEBI" id="CHEBI:58210"/>
    </ligand>
</feature>
<dbReference type="HAMAP" id="MF_02041">
    <property type="entry name" value="DusA_subfam"/>
    <property type="match status" value="1"/>
</dbReference>
<keyword evidence="3 9" id="KW-0285">Flavoprotein</keyword>
<dbReference type="PIRSF" id="PIRSF006621">
    <property type="entry name" value="Dus"/>
    <property type="match status" value="1"/>
</dbReference>
<comment type="similarity">
    <text evidence="9">Belongs to the Dus family. DusA subfamily.</text>
</comment>
<organism evidence="14 15">
    <name type="scientific">Leptothoe spongobia TAU-MAC 1115</name>
    <dbReference type="NCBI Taxonomy" id="1967444"/>
    <lineage>
        <taxon>Bacteria</taxon>
        <taxon>Bacillati</taxon>
        <taxon>Cyanobacteriota</taxon>
        <taxon>Cyanophyceae</taxon>
        <taxon>Nodosilineales</taxon>
        <taxon>Cymatolegaceae</taxon>
        <taxon>Leptothoe</taxon>
        <taxon>Leptothoe spongobia</taxon>
    </lineage>
</organism>
<reference evidence="14" key="2">
    <citation type="journal article" date="2021" name="Mar. Drugs">
        <title>Genome Reduction and Secondary Metabolism of the Marine Sponge-Associated Cyanobacterium Leptothoe.</title>
        <authorList>
            <person name="Konstantinou D."/>
            <person name="Popin R.V."/>
            <person name="Fewer D.P."/>
            <person name="Sivonen K."/>
            <person name="Gkelis S."/>
        </authorList>
    </citation>
    <scope>NUCLEOTIDE SEQUENCE</scope>
    <source>
        <strain evidence="14">TAU-MAC 1115</strain>
    </source>
</reference>
<keyword evidence="15" id="KW-1185">Reference proteome</keyword>
<comment type="catalytic activity">
    <reaction evidence="9">
        <text>5,6-dihydrouridine(20a) in tRNA + NADP(+) = uridine(20a) in tRNA + NADPH + H(+)</text>
        <dbReference type="Rhea" id="RHEA:53344"/>
        <dbReference type="Rhea" id="RHEA-COMP:13535"/>
        <dbReference type="Rhea" id="RHEA-COMP:13536"/>
        <dbReference type="ChEBI" id="CHEBI:15378"/>
        <dbReference type="ChEBI" id="CHEBI:57783"/>
        <dbReference type="ChEBI" id="CHEBI:58349"/>
        <dbReference type="ChEBI" id="CHEBI:65315"/>
        <dbReference type="ChEBI" id="CHEBI:74443"/>
    </reaction>
</comment>
<dbReference type="GO" id="GO:0000049">
    <property type="term" value="F:tRNA binding"/>
    <property type="evidence" value="ECO:0007669"/>
    <property type="project" value="UniProtKB-UniRule"/>
</dbReference>
<keyword evidence="4 9" id="KW-0288">FMN</keyword>
<dbReference type="GO" id="GO:0010181">
    <property type="term" value="F:FMN binding"/>
    <property type="evidence" value="ECO:0007669"/>
    <property type="project" value="UniProtKB-UniRule"/>
</dbReference>
<dbReference type="GO" id="GO:0050660">
    <property type="term" value="F:flavin adenine dinucleotide binding"/>
    <property type="evidence" value="ECO:0007669"/>
    <property type="project" value="InterPro"/>
</dbReference>
<evidence type="ECO:0000256" key="6">
    <source>
        <dbReference type="ARBA" id="ARBA00022857"/>
    </source>
</evidence>
<evidence type="ECO:0000256" key="4">
    <source>
        <dbReference type="ARBA" id="ARBA00022643"/>
    </source>
</evidence>
<dbReference type="InterPro" id="IPR035587">
    <property type="entry name" value="DUS-like_FMN-bd"/>
</dbReference>
<comment type="function">
    <text evidence="9">Catalyzes the synthesis of 5,6-dihydrouridine (D), a modified base found in the D-loop of most tRNAs, via the reduction of the C5-C6 double bond in target uridines. Specifically modifies U20 and U20a in tRNAs.</text>
</comment>
<protein>
    <recommendedName>
        <fullName evidence="9">tRNA-dihydrouridine(20/20a) synthase</fullName>
        <ecNumber evidence="9">1.3.1.91</ecNumber>
    </recommendedName>
    <alternativeName>
        <fullName evidence="9">DusA-like U20-specific dihydrouridine synthase</fullName>
        <shortName evidence="9">U20-specific Dus</shortName>
    </alternativeName>
</protein>
<feature type="binding site" evidence="9 12">
    <location>
        <begin position="211"/>
        <end position="213"/>
    </location>
    <ligand>
        <name>FMN</name>
        <dbReference type="ChEBI" id="CHEBI:58210"/>
    </ligand>
</feature>
<evidence type="ECO:0000256" key="12">
    <source>
        <dbReference type="PIRSR" id="PIRSR006621-2"/>
    </source>
</evidence>
<feature type="site" description="Interacts with tRNA; defines subfamily-specific binding signature" evidence="9">
    <location>
        <position position="298"/>
    </location>
</feature>
<dbReference type="CDD" id="cd02801">
    <property type="entry name" value="DUS_like_FMN"/>
    <property type="match status" value="1"/>
</dbReference>